<proteinExistence type="predicted"/>
<feature type="non-terminal residue" evidence="2">
    <location>
        <position position="1"/>
    </location>
</feature>
<dbReference type="Proteomes" id="UP000250140">
    <property type="component" value="Unassembled WGS sequence"/>
</dbReference>
<evidence type="ECO:0000313" key="2">
    <source>
        <dbReference type="EMBL" id="OCL10691.1"/>
    </source>
</evidence>
<feature type="compositionally biased region" description="Basic and acidic residues" evidence="1">
    <location>
        <begin position="133"/>
        <end position="149"/>
    </location>
</feature>
<dbReference type="InterPro" id="IPR052609">
    <property type="entry name" value="Ribosome_Biogenesis_Reg"/>
</dbReference>
<name>A0A8E2F5V2_9PEZI</name>
<sequence length="1390" mass="154874">MAPAIQSSTASSLQRLLSLDKNFADLNEQIRQAAQIIGLPDNWYETASKSQPTGLQRPQNHARAEWVLRWILDKLKLKEAVGAQARANIKAWKLLEQTILLVPVPNAASLLRAADYPGILENALEENFGEELQDRDLQHRSRESPHSEIEVSESSTTAEEHPKPSKKRKRAVSAHNSPTKKVALGKAGLNDLFAAISRVLESVIERTRSDGNNKEPMVAEYMKMVLRTRTVRAAKLLRFWLNAVYTMLIWGPQDGESVFHAPDDGFRLSAILRVWELRTLDPNDTGASTKDFSTECLIPATALLNLIKGDKIFSDWENNRSQKEDFSPIRRRTGQLLEQLLVRHVFGPARAAFFADTASTESASGHTGVLKAEKLQVYLDPLYAELRQTAKLERILASSTKSLQSLFHAIPRLLEIAIRCSPRLTPKKKHAEMPWIQAAFVVLMECSGCPLHQPKFPVKNLSMTALCGLLEVIANQNLSLDSSILEDIFRFHSGMFRSFLEKGTVRWSLVARLVTLDPDVFLPKPNANITAPGDSSFDLSILIFKEISAFPFEDLDFTGTPQPIIERSSSHDFTGLLAQHSSEGHSGTVRNAFQRSILIPLMKAFARNRNFPGFVEKWHAQLSEVASIIRVSSGNQGKDVDMRPSIWEDEEFLSAIAPLLRSSLTVSQTSGLLEQHRNHLSTLLNDIDNGSNSASLLQVCGNSFKSACGSIIVIETLLGSIYHDEIIEGVEPQLDLLHSDIVALLEHDQFKSDADTASVWKLLSSIYTLLWTIGEFRSEDLTSSVVQIAQKSIPATKYEDDSSEHENISFKCRAGIEAFTFILTVYNNFRNAPAMFPSIRKQINQALSALLPPVAPPKSKIKGENISSAYPNIGDEPIAGTNELFRDIEVLLCRFPVLLEFVVPETRVYLFLQLCSAVLVGNSKILTERLLRACSEYVFSNLQSDVRNDLLSAFFAGIDKKGPVVAGVRRDEHSSFAASEMPYFYAPVKALPRRHREAVLDRITEHILEHQISCEVLQAHFALMAQLIESPNATARICTDPQCLFDIVDHLNKQHINFDCGVHQVFGTLVRKTLRHILADKEQERSRQFLLQFMDKVLKLNVDDVFSTDYTGNIIMLVAFLAVIGFEDTLKAGIWSKYAATTFRAVMASDSALIRQGGKAISSTLKLDTILDILTEDSLRIPAEDPATKDSLEEIRLFLSTWMLRYSATPNPGLSDVHASLFMYKACVGLDGLHTDPNLFLQVSRRVLQQDISAQEYRKVLDTVQLAVLQFDISTKLQILPSLLSTDKDEVEVESLHILHALVEILNSVTENAEQKQQFSAILPTLCSHLAKTHNIASFNSLLDSIQTILRNKPFLITQHGTEALLAALTTLASPSAPALPPAHATIIYT</sequence>
<accession>A0A8E2F5V2</accession>
<evidence type="ECO:0000313" key="3">
    <source>
        <dbReference type="Proteomes" id="UP000250140"/>
    </source>
</evidence>
<dbReference type="PANTHER" id="PTHR15682:SF2">
    <property type="entry name" value="UNHEALTHY RIBOSOME BIOGENESIS PROTEIN 2 HOMOLOG"/>
    <property type="match status" value="1"/>
</dbReference>
<dbReference type="EMBL" id="KV749186">
    <property type="protein sequence ID" value="OCL10691.1"/>
    <property type="molecule type" value="Genomic_DNA"/>
</dbReference>
<dbReference type="GO" id="GO:0042254">
    <property type="term" value="P:ribosome biogenesis"/>
    <property type="evidence" value="ECO:0007669"/>
    <property type="project" value="TreeGrafter"/>
</dbReference>
<dbReference type="PANTHER" id="PTHR15682">
    <property type="entry name" value="UNHEALTHY RIBOSOME BIOGENESIS PROTEIN 2 HOMOLOG"/>
    <property type="match status" value="1"/>
</dbReference>
<keyword evidence="3" id="KW-1185">Reference proteome</keyword>
<dbReference type="OrthoDB" id="160374at2759"/>
<organism evidence="2 3">
    <name type="scientific">Glonium stellatum</name>
    <dbReference type="NCBI Taxonomy" id="574774"/>
    <lineage>
        <taxon>Eukaryota</taxon>
        <taxon>Fungi</taxon>
        <taxon>Dikarya</taxon>
        <taxon>Ascomycota</taxon>
        <taxon>Pezizomycotina</taxon>
        <taxon>Dothideomycetes</taxon>
        <taxon>Pleosporomycetidae</taxon>
        <taxon>Gloniales</taxon>
        <taxon>Gloniaceae</taxon>
        <taxon>Glonium</taxon>
    </lineage>
</organism>
<gene>
    <name evidence="2" type="ORF">AOQ84DRAFT_387328</name>
</gene>
<protein>
    <submittedName>
        <fullName evidence="2">Uncharacterized protein</fullName>
    </submittedName>
</protein>
<dbReference type="GO" id="GO:0005730">
    <property type="term" value="C:nucleolus"/>
    <property type="evidence" value="ECO:0007669"/>
    <property type="project" value="TreeGrafter"/>
</dbReference>
<evidence type="ECO:0000256" key="1">
    <source>
        <dbReference type="SAM" id="MobiDB-lite"/>
    </source>
</evidence>
<reference evidence="2 3" key="1">
    <citation type="journal article" date="2016" name="Nat. Commun.">
        <title>Ectomycorrhizal ecology is imprinted in the genome of the dominant symbiotic fungus Cenococcum geophilum.</title>
        <authorList>
            <consortium name="DOE Joint Genome Institute"/>
            <person name="Peter M."/>
            <person name="Kohler A."/>
            <person name="Ohm R.A."/>
            <person name="Kuo A."/>
            <person name="Krutzmann J."/>
            <person name="Morin E."/>
            <person name="Arend M."/>
            <person name="Barry K.W."/>
            <person name="Binder M."/>
            <person name="Choi C."/>
            <person name="Clum A."/>
            <person name="Copeland A."/>
            <person name="Grisel N."/>
            <person name="Haridas S."/>
            <person name="Kipfer T."/>
            <person name="LaButti K."/>
            <person name="Lindquist E."/>
            <person name="Lipzen A."/>
            <person name="Maire R."/>
            <person name="Meier B."/>
            <person name="Mihaltcheva S."/>
            <person name="Molinier V."/>
            <person name="Murat C."/>
            <person name="Poggeler S."/>
            <person name="Quandt C.A."/>
            <person name="Sperisen C."/>
            <person name="Tritt A."/>
            <person name="Tisserant E."/>
            <person name="Crous P.W."/>
            <person name="Henrissat B."/>
            <person name="Nehls U."/>
            <person name="Egli S."/>
            <person name="Spatafora J.W."/>
            <person name="Grigoriev I.V."/>
            <person name="Martin F.M."/>
        </authorList>
    </citation>
    <scope>NUCLEOTIDE SEQUENCE [LARGE SCALE GENOMIC DNA]</scope>
    <source>
        <strain evidence="2 3">CBS 207.34</strain>
    </source>
</reference>
<feature type="region of interest" description="Disordered" evidence="1">
    <location>
        <begin position="133"/>
        <end position="179"/>
    </location>
</feature>